<evidence type="ECO:0000313" key="12">
    <source>
        <dbReference type="EMBL" id="CUX61107.1"/>
    </source>
</evidence>
<dbReference type="GO" id="GO:0005524">
    <property type="term" value="F:ATP binding"/>
    <property type="evidence" value="ECO:0007669"/>
    <property type="project" value="UniProtKB-KW"/>
</dbReference>
<dbReference type="SUPFAM" id="SSF55874">
    <property type="entry name" value="ATPase domain of HSP90 chaperone/DNA topoisomerase II/histidine kinase"/>
    <property type="match status" value="1"/>
</dbReference>
<feature type="coiled-coil region" evidence="9">
    <location>
        <begin position="250"/>
        <end position="277"/>
    </location>
</feature>
<organism evidence="12 13">
    <name type="scientific">Agrobacterium deltaense Zutra 3/1</name>
    <dbReference type="NCBI Taxonomy" id="1183427"/>
    <lineage>
        <taxon>Bacteria</taxon>
        <taxon>Pseudomonadati</taxon>
        <taxon>Pseudomonadota</taxon>
        <taxon>Alphaproteobacteria</taxon>
        <taxon>Hyphomicrobiales</taxon>
        <taxon>Rhizobiaceae</taxon>
        <taxon>Rhizobium/Agrobacterium group</taxon>
        <taxon>Agrobacterium</taxon>
    </lineage>
</organism>
<name>A0A1S7S1H1_9HYPH</name>
<keyword evidence="7" id="KW-0067">ATP-binding</keyword>
<proteinExistence type="predicted"/>
<keyword evidence="10" id="KW-0472">Membrane</keyword>
<evidence type="ECO:0000256" key="3">
    <source>
        <dbReference type="ARBA" id="ARBA00022553"/>
    </source>
</evidence>
<dbReference type="InterPro" id="IPR011712">
    <property type="entry name" value="Sig_transdc_His_kin_sub3_dim/P"/>
</dbReference>
<dbReference type="PANTHER" id="PTHR24421">
    <property type="entry name" value="NITRATE/NITRITE SENSOR PROTEIN NARX-RELATED"/>
    <property type="match status" value="1"/>
</dbReference>
<keyword evidence="9" id="KW-0175">Coiled coil</keyword>
<keyword evidence="10" id="KW-0812">Transmembrane</keyword>
<evidence type="ECO:0000256" key="2">
    <source>
        <dbReference type="ARBA" id="ARBA00012438"/>
    </source>
</evidence>
<keyword evidence="6 12" id="KW-0418">Kinase</keyword>
<evidence type="ECO:0000256" key="4">
    <source>
        <dbReference type="ARBA" id="ARBA00022679"/>
    </source>
</evidence>
<dbReference type="EC" id="2.7.13.3" evidence="2"/>
<evidence type="ECO:0000256" key="10">
    <source>
        <dbReference type="SAM" id="Phobius"/>
    </source>
</evidence>
<keyword evidence="10" id="KW-1133">Transmembrane helix</keyword>
<dbReference type="InterPro" id="IPR036890">
    <property type="entry name" value="HATPase_C_sf"/>
</dbReference>
<evidence type="ECO:0000256" key="9">
    <source>
        <dbReference type="SAM" id="Coils"/>
    </source>
</evidence>
<keyword evidence="4" id="KW-0808">Transferase</keyword>
<feature type="transmembrane region" description="Helical" evidence="10">
    <location>
        <begin position="208"/>
        <end position="230"/>
    </location>
</feature>
<dbReference type="AlphaFoldDB" id="A0A1S7S1H1"/>
<evidence type="ECO:0000256" key="1">
    <source>
        <dbReference type="ARBA" id="ARBA00000085"/>
    </source>
</evidence>
<accession>A0A1S7S1H1</accession>
<evidence type="ECO:0000256" key="5">
    <source>
        <dbReference type="ARBA" id="ARBA00022741"/>
    </source>
</evidence>
<keyword evidence="3" id="KW-0597">Phosphoprotein</keyword>
<dbReference type="GO" id="GO:0000155">
    <property type="term" value="F:phosphorelay sensor kinase activity"/>
    <property type="evidence" value="ECO:0007669"/>
    <property type="project" value="InterPro"/>
</dbReference>
<dbReference type="InterPro" id="IPR050482">
    <property type="entry name" value="Sensor_HK_TwoCompSys"/>
</dbReference>
<dbReference type="GO" id="GO:0016020">
    <property type="term" value="C:membrane"/>
    <property type="evidence" value="ECO:0007669"/>
    <property type="project" value="InterPro"/>
</dbReference>
<reference evidence="12 13" key="1">
    <citation type="submission" date="2016-01" db="EMBL/GenBank/DDBJ databases">
        <authorList>
            <person name="Oliw E.H."/>
        </authorList>
    </citation>
    <scope>NUCLEOTIDE SEQUENCE [LARGE SCALE GENOMIC DNA]</scope>
    <source>
        <strain evidence="12 13">Zutra 3-1</strain>
    </source>
</reference>
<dbReference type="Gene3D" id="3.30.565.10">
    <property type="entry name" value="Histidine kinase-like ATPase, C-terminal domain"/>
    <property type="match status" value="1"/>
</dbReference>
<comment type="catalytic activity">
    <reaction evidence="1">
        <text>ATP + protein L-histidine = ADP + protein N-phospho-L-histidine.</text>
        <dbReference type="EC" id="2.7.13.3"/>
    </reaction>
</comment>
<keyword evidence="8" id="KW-0902">Two-component regulatory system</keyword>
<dbReference type="Gene3D" id="1.20.5.1930">
    <property type="match status" value="1"/>
</dbReference>
<dbReference type="CDD" id="cd16917">
    <property type="entry name" value="HATPase_UhpB-NarQ-NarX-like"/>
    <property type="match status" value="1"/>
</dbReference>
<evidence type="ECO:0000313" key="13">
    <source>
        <dbReference type="Proteomes" id="UP000191987"/>
    </source>
</evidence>
<evidence type="ECO:0000259" key="11">
    <source>
        <dbReference type="Pfam" id="PF07730"/>
    </source>
</evidence>
<feature type="transmembrane region" description="Helical" evidence="10">
    <location>
        <begin position="33"/>
        <end position="52"/>
    </location>
</feature>
<dbReference type="EMBL" id="FBWG01000049">
    <property type="protein sequence ID" value="CUX61107.1"/>
    <property type="molecule type" value="Genomic_DNA"/>
</dbReference>
<protein>
    <recommendedName>
        <fullName evidence="2">histidine kinase</fullName>
        <ecNumber evidence="2">2.7.13.3</ecNumber>
    </recommendedName>
</protein>
<dbReference type="Proteomes" id="UP000191987">
    <property type="component" value="Unassembled WGS sequence"/>
</dbReference>
<gene>
    <name evidence="12" type="ORF">AGR7C_pAt0005</name>
</gene>
<evidence type="ECO:0000256" key="8">
    <source>
        <dbReference type="ARBA" id="ARBA00023012"/>
    </source>
</evidence>
<dbReference type="Pfam" id="PF07730">
    <property type="entry name" value="HisKA_3"/>
    <property type="match status" value="1"/>
</dbReference>
<keyword evidence="5" id="KW-0547">Nucleotide-binding</keyword>
<evidence type="ECO:0000256" key="6">
    <source>
        <dbReference type="ARBA" id="ARBA00022777"/>
    </source>
</evidence>
<dbReference type="GO" id="GO:0046983">
    <property type="term" value="F:protein dimerization activity"/>
    <property type="evidence" value="ECO:0007669"/>
    <property type="project" value="InterPro"/>
</dbReference>
<dbReference type="PANTHER" id="PTHR24421:SF10">
    <property type="entry name" value="NITRATE_NITRITE SENSOR PROTEIN NARQ"/>
    <property type="match status" value="1"/>
</dbReference>
<evidence type="ECO:0000256" key="7">
    <source>
        <dbReference type="ARBA" id="ARBA00022840"/>
    </source>
</evidence>
<sequence length="480" mass="52916">MLIMRVLPTSREYKVPLASLVARWNSQSLARQFLFAGGVVAICAMVVVGYFVSSLIENAVTRNSAATTALYVDSVIAPLLPDMQTTQALDDSITRALDETLGQGALGKRLFSFRLWRSDGTILYSSDKNLSGKQFPLSDDLRTAFTGRMAARFNRIDGVESEAERDSDKPLLQIYNPVLQPWSGKVVAVSEFFEVAHDFEWSLNRARLLSWVVVATFTMTFFALLSIIVLRGSRTIDSQRKALSDRIGELSALLRQNEALRARVQRATQRATSLNESYLRRIGADLHDGPAQLVAYASLRLDSQTLTDPRTPTEEREASLTKIKASLDDAMAEIRGICSGLMLPHIETDSLADLLKRAVLAHEQRTGVSVELSLNKRPASLSTSAKICIYRFVQEALNNGYRHAGGIGQKVAQTSEDGLIIIEVMDKGHGFSMSDVSPQKLGLAGLRDRVESLGGVFHLFSSDRGTIVRMSLNIDEMEQA</sequence>
<feature type="domain" description="Signal transduction histidine kinase subgroup 3 dimerisation and phosphoacceptor" evidence="11">
    <location>
        <begin position="280"/>
        <end position="341"/>
    </location>
</feature>